<dbReference type="EMBL" id="JANFAV010000004">
    <property type="protein sequence ID" value="MCW6534746.1"/>
    <property type="molecule type" value="Genomic_DNA"/>
</dbReference>
<evidence type="ECO:0000256" key="10">
    <source>
        <dbReference type="ARBA" id="ARBA00023136"/>
    </source>
</evidence>
<dbReference type="InterPro" id="IPR000531">
    <property type="entry name" value="Beta-barrel_TonB"/>
</dbReference>
<keyword evidence="4" id="KW-0410">Iron transport</keyword>
<keyword evidence="11 12" id="KW-0998">Cell outer membrane</keyword>
<dbReference type="InterPro" id="IPR036942">
    <property type="entry name" value="Beta-barrel_TonB_sf"/>
</dbReference>
<evidence type="ECO:0000256" key="11">
    <source>
        <dbReference type="ARBA" id="ARBA00023237"/>
    </source>
</evidence>
<dbReference type="Gene3D" id="2.40.170.20">
    <property type="entry name" value="TonB-dependent receptor, beta-barrel domain"/>
    <property type="match status" value="2"/>
</dbReference>
<evidence type="ECO:0000256" key="1">
    <source>
        <dbReference type="ARBA" id="ARBA00004571"/>
    </source>
</evidence>
<feature type="domain" description="TonB-dependent receptor plug" evidence="17">
    <location>
        <begin position="55"/>
        <end position="165"/>
    </location>
</feature>
<reference evidence="18" key="1">
    <citation type="submission" date="2022-06" db="EMBL/GenBank/DDBJ databases">
        <title>Sphingomonas sp. nov. isolated from rhizosphere soil of tomato.</title>
        <authorList>
            <person name="Dong H."/>
            <person name="Gao R."/>
        </authorList>
    </citation>
    <scope>NUCLEOTIDE SEQUENCE</scope>
    <source>
        <strain evidence="18">MMSM24</strain>
    </source>
</reference>
<evidence type="ECO:0000256" key="12">
    <source>
        <dbReference type="PROSITE-ProRule" id="PRU01360"/>
    </source>
</evidence>
<dbReference type="InterPro" id="IPR010917">
    <property type="entry name" value="TonB_rcpt_CS"/>
</dbReference>
<feature type="domain" description="TonB-dependent receptor-like beta-barrel" evidence="16">
    <location>
        <begin position="454"/>
        <end position="815"/>
    </location>
</feature>
<keyword evidence="18" id="KW-0675">Receptor</keyword>
<keyword evidence="6 15" id="KW-0732">Signal</keyword>
<evidence type="ECO:0000256" key="6">
    <source>
        <dbReference type="ARBA" id="ARBA00022729"/>
    </source>
</evidence>
<dbReference type="PANTHER" id="PTHR32552">
    <property type="entry name" value="FERRICHROME IRON RECEPTOR-RELATED"/>
    <property type="match status" value="1"/>
</dbReference>
<evidence type="ECO:0000256" key="5">
    <source>
        <dbReference type="ARBA" id="ARBA00022692"/>
    </source>
</evidence>
<evidence type="ECO:0000259" key="17">
    <source>
        <dbReference type="Pfam" id="PF07715"/>
    </source>
</evidence>
<dbReference type="InterPro" id="IPR039426">
    <property type="entry name" value="TonB-dep_rcpt-like"/>
</dbReference>
<dbReference type="PROSITE" id="PS52016">
    <property type="entry name" value="TONB_DEPENDENT_REC_3"/>
    <property type="match status" value="1"/>
</dbReference>
<keyword evidence="2 12" id="KW-0813">Transport</keyword>
<feature type="short sequence motif" description="TonB C-terminal box" evidence="13">
    <location>
        <begin position="834"/>
        <end position="851"/>
    </location>
</feature>
<evidence type="ECO:0000256" key="14">
    <source>
        <dbReference type="RuleBase" id="RU003357"/>
    </source>
</evidence>
<evidence type="ECO:0000259" key="16">
    <source>
        <dbReference type="Pfam" id="PF00593"/>
    </source>
</evidence>
<evidence type="ECO:0000256" key="15">
    <source>
        <dbReference type="SAM" id="SignalP"/>
    </source>
</evidence>
<keyword evidence="10 12" id="KW-0472">Membrane</keyword>
<organism evidence="18 19">
    <name type="scientific">Sphingomonas lycopersici</name>
    <dbReference type="NCBI Taxonomy" id="2951807"/>
    <lineage>
        <taxon>Bacteria</taxon>
        <taxon>Pseudomonadati</taxon>
        <taxon>Pseudomonadota</taxon>
        <taxon>Alphaproteobacteria</taxon>
        <taxon>Sphingomonadales</taxon>
        <taxon>Sphingomonadaceae</taxon>
        <taxon>Sphingomonas</taxon>
    </lineage>
</organism>
<evidence type="ECO:0000256" key="7">
    <source>
        <dbReference type="ARBA" id="ARBA00023004"/>
    </source>
</evidence>
<protein>
    <submittedName>
        <fullName evidence="18">TonB-dependent receptor</fullName>
    </submittedName>
</protein>
<dbReference type="PROSITE" id="PS01156">
    <property type="entry name" value="TONB_DEPENDENT_REC_2"/>
    <property type="match status" value="1"/>
</dbReference>
<dbReference type="PANTHER" id="PTHR32552:SF81">
    <property type="entry name" value="TONB-DEPENDENT OUTER MEMBRANE RECEPTOR"/>
    <property type="match status" value="1"/>
</dbReference>
<evidence type="ECO:0000256" key="13">
    <source>
        <dbReference type="PROSITE-ProRule" id="PRU10144"/>
    </source>
</evidence>
<dbReference type="AlphaFoldDB" id="A0AA41ZDR6"/>
<evidence type="ECO:0000313" key="19">
    <source>
        <dbReference type="Proteomes" id="UP001165565"/>
    </source>
</evidence>
<dbReference type="SUPFAM" id="SSF56935">
    <property type="entry name" value="Porins"/>
    <property type="match status" value="1"/>
</dbReference>
<name>A0AA41ZDR6_9SPHN</name>
<feature type="chain" id="PRO_5041284919" evidence="15">
    <location>
        <begin position="28"/>
        <end position="851"/>
    </location>
</feature>
<dbReference type="GO" id="GO:0006826">
    <property type="term" value="P:iron ion transport"/>
    <property type="evidence" value="ECO:0007669"/>
    <property type="project" value="UniProtKB-KW"/>
</dbReference>
<dbReference type="GO" id="GO:0009279">
    <property type="term" value="C:cell outer membrane"/>
    <property type="evidence" value="ECO:0007669"/>
    <property type="project" value="UniProtKB-SubCell"/>
</dbReference>
<keyword evidence="8" id="KW-0406">Ion transport</keyword>
<dbReference type="InterPro" id="IPR012910">
    <property type="entry name" value="Plug_dom"/>
</dbReference>
<dbReference type="RefSeq" id="WP_265268577.1">
    <property type="nucleotide sequence ID" value="NZ_JANFAV010000004.1"/>
</dbReference>
<accession>A0AA41ZDR6</accession>
<comment type="subcellular location">
    <subcellularLocation>
        <location evidence="1 12">Cell outer membrane</location>
        <topology evidence="1 12">Multi-pass membrane protein</topology>
    </subcellularLocation>
</comment>
<evidence type="ECO:0000256" key="3">
    <source>
        <dbReference type="ARBA" id="ARBA00022452"/>
    </source>
</evidence>
<evidence type="ECO:0000256" key="2">
    <source>
        <dbReference type="ARBA" id="ARBA00022448"/>
    </source>
</evidence>
<evidence type="ECO:0000256" key="8">
    <source>
        <dbReference type="ARBA" id="ARBA00023065"/>
    </source>
</evidence>
<comment type="caution">
    <text evidence="18">The sequence shown here is derived from an EMBL/GenBank/DDBJ whole genome shotgun (WGS) entry which is preliminary data.</text>
</comment>
<gene>
    <name evidence="18" type="ORF">NEE01_08100</name>
</gene>
<keyword evidence="5 12" id="KW-0812">Transmembrane</keyword>
<dbReference type="Pfam" id="PF07715">
    <property type="entry name" value="Plug"/>
    <property type="match status" value="1"/>
</dbReference>
<dbReference type="Pfam" id="PF00593">
    <property type="entry name" value="TonB_dep_Rec_b-barrel"/>
    <property type="match status" value="1"/>
</dbReference>
<dbReference type="Proteomes" id="UP001165565">
    <property type="component" value="Unassembled WGS sequence"/>
</dbReference>
<keyword evidence="7" id="KW-0408">Iron</keyword>
<evidence type="ECO:0000256" key="4">
    <source>
        <dbReference type="ARBA" id="ARBA00022496"/>
    </source>
</evidence>
<evidence type="ECO:0000313" key="18">
    <source>
        <dbReference type="EMBL" id="MCW6534746.1"/>
    </source>
</evidence>
<keyword evidence="9 14" id="KW-0798">TonB box</keyword>
<proteinExistence type="inferred from homology"/>
<keyword evidence="19" id="KW-1185">Reference proteome</keyword>
<keyword evidence="3 12" id="KW-1134">Transmembrane beta strand</keyword>
<comment type="similarity">
    <text evidence="12 14">Belongs to the TonB-dependent receptor family.</text>
</comment>
<evidence type="ECO:0000256" key="9">
    <source>
        <dbReference type="ARBA" id="ARBA00023077"/>
    </source>
</evidence>
<feature type="signal peptide" evidence="15">
    <location>
        <begin position="1"/>
        <end position="27"/>
    </location>
</feature>
<sequence>MKSWHRATVRALLASGAGLVLPIAAQAQNGQPPQETSTGGLTEIVVTAQKREENLQQTPIAISAISAKQVELRGISEIKDLSALAPNVAIAPGTTNATAAVVSIRGIPTPADETQGYDSPIGLYLDGVYLARSSTASFEVADIERVEVLRGPQGTLFGRNTTGGAINFITKLPTDDASLKLRFGYGNFNQLTGRFILNSGTIGDVLRMSIGYLHKQRDGTVDNPLQPDRLLDPGGNKTDSVRWAATLDLAHWLKITNIFDYTRVDGVASAQQLAAVGDGTFRPNVTIGGNTFSQVQPANVAGYLAEANVLQPGCGKPVQLARLNTLCLDQAKLSSDRVWGELFRVEADLGGVTLRSSTAWRGWKNTIEGSDLDGMGTLRGPLFTQTSLLNGFPVGVLSLFQPAGAAAFLAGQSVPTTTQPLFQASNVRRQHQFSQELELVSGKGSAFEWVVGAFYFRENGYERNDQSFGFVLDTNQAVFTPANFGAFAPLLQANNPARYRLVPTPSSVLGYNAYGSSKAIYGQATWRPGGADAPLGFTLGLRYTWDTKRMARFQNGPTPFTAPVDLALNDQTAKFSAPTGNFTVDYRASDEVNLYARVARGYRSGGFNARQSTSAAANIPLLPFRDEKIWSYEIGAKTEFAHRLRLNGAVFYNQYSDQLATIPIPGGATFGTQVVNAGKTNYLGAELEGQLVVTDELSLDGSVGYVHKDVKQFPAADINGVIQNIAPVITLGNSPDWTANAGATYTRPIGGGARLTARVGWNYVSSQVMFANPLAAPFQQVTSGSARGLWDAQLRIDDFDLGAAKVSVTLWGKNLTNKAYVARGIDYGQLGWGGVIYGDPRTYGVTLDLNF</sequence>